<evidence type="ECO:0000256" key="1">
    <source>
        <dbReference type="SAM" id="SignalP"/>
    </source>
</evidence>
<dbReference type="EMBL" id="JACIBY010000015">
    <property type="protein sequence ID" value="MBB3841242.1"/>
    <property type="molecule type" value="Genomic_DNA"/>
</dbReference>
<dbReference type="Gene3D" id="1.25.40.10">
    <property type="entry name" value="Tetratricopeptide repeat domain"/>
    <property type="match status" value="3"/>
</dbReference>
<dbReference type="Proteomes" id="UP000541352">
    <property type="component" value="Unassembled WGS sequence"/>
</dbReference>
<dbReference type="InterPro" id="IPR019734">
    <property type="entry name" value="TPR_rpt"/>
</dbReference>
<dbReference type="RefSeq" id="WP_310587016.1">
    <property type="nucleotide sequence ID" value="NZ_JACIBY010000015.1"/>
</dbReference>
<evidence type="ECO:0000313" key="2">
    <source>
        <dbReference type="EMBL" id="MBB3841242.1"/>
    </source>
</evidence>
<accession>A0A7W5ZTG1</accession>
<evidence type="ECO:0000313" key="3">
    <source>
        <dbReference type="Proteomes" id="UP000541352"/>
    </source>
</evidence>
<dbReference type="InterPro" id="IPR011990">
    <property type="entry name" value="TPR-like_helical_dom_sf"/>
</dbReference>
<feature type="signal peptide" evidence="1">
    <location>
        <begin position="1"/>
        <end position="19"/>
    </location>
</feature>
<keyword evidence="1" id="KW-0732">Signal</keyword>
<name>A0A7W5ZTG1_9BACT</name>
<dbReference type="AlphaFoldDB" id="A0A7W5ZTG1"/>
<comment type="caution">
    <text evidence="2">The sequence shown here is derived from an EMBL/GenBank/DDBJ whole genome shotgun (WGS) entry which is preliminary data.</text>
</comment>
<proteinExistence type="predicted"/>
<organism evidence="2 3">
    <name type="scientific">Runella defluvii</name>
    <dbReference type="NCBI Taxonomy" id="370973"/>
    <lineage>
        <taxon>Bacteria</taxon>
        <taxon>Pseudomonadati</taxon>
        <taxon>Bacteroidota</taxon>
        <taxon>Cytophagia</taxon>
        <taxon>Cytophagales</taxon>
        <taxon>Spirosomataceae</taxon>
        <taxon>Runella</taxon>
    </lineage>
</organism>
<dbReference type="SUPFAM" id="SSF48452">
    <property type="entry name" value="TPR-like"/>
    <property type="match status" value="2"/>
</dbReference>
<gene>
    <name evidence="2" type="ORF">FHS57_005264</name>
</gene>
<protein>
    <submittedName>
        <fullName evidence="2">Tetratricopeptide (TPR) repeat protein</fullName>
    </submittedName>
</protein>
<dbReference type="Pfam" id="PF13174">
    <property type="entry name" value="TPR_6"/>
    <property type="match status" value="3"/>
</dbReference>
<sequence>MWILLVGLGLWLMTSVAYAQSDADLADAYFQKGECDKVVALYQKILRKDFNKIYLRRYVSCSIKLKDFEEAEKFFKRQQKSDARFGYLYTLYWGRMLEQTGQMPQAMQKYDESLAQVPSKDINAYKELSDEFREIDNTEAAIGALLKGRAAAGNETIFKMELASLYAQTGKTEQMIEELLSLGLAIQNKEVIQNYLQDFLKEEKDQAKFEKVLYEKIQRHPNETFYAEMLIWFFTQKKQFGKAFIQERALDRRLKYNGTKVFDLGNLALQNKDYNAAIQSFDYLIKEYPQGQLYPYARRMVIVAREEQVKNTFPIEKPSVRKLIDDYRKLLSELGQNNRTLEAMRSMANLYAFYMDDKDSAIVVLQDAVKIGRAESDFIDKCKLDLGDIYLLKNEPWESTLLYSQVEKSQKETPLGYEAKLRNARQFYYTGDFELSKALLDILKMATSREIANDAGSLSLLIQDNTGLDTSEDAMKEYASIDLLLYQNQPELALGRLDEMLKKYKDHTLADEILWLKAKTYAKMGDNVKAVENLQVIVDKYAMDILGDDALYMMADLYQNRLKDKDKSMELYQKLLEKYPASIYAADARKRFRQLRGDNL</sequence>
<reference evidence="2 3" key="1">
    <citation type="submission" date="2020-08" db="EMBL/GenBank/DDBJ databases">
        <title>Genomic Encyclopedia of Type Strains, Phase IV (KMG-IV): sequencing the most valuable type-strain genomes for metagenomic binning, comparative biology and taxonomic classification.</title>
        <authorList>
            <person name="Goeker M."/>
        </authorList>
    </citation>
    <scope>NUCLEOTIDE SEQUENCE [LARGE SCALE GENOMIC DNA]</scope>
    <source>
        <strain evidence="2 3">DSM 17976</strain>
    </source>
</reference>
<keyword evidence="3" id="KW-1185">Reference proteome</keyword>
<feature type="chain" id="PRO_5031540019" evidence="1">
    <location>
        <begin position="20"/>
        <end position="600"/>
    </location>
</feature>